<keyword evidence="2" id="KW-0472">Membrane</keyword>
<feature type="transmembrane region" description="Helical" evidence="2">
    <location>
        <begin position="118"/>
        <end position="139"/>
    </location>
</feature>
<feature type="domain" description="CAAX prenyl protease 2/Lysostaphin resistance protein A-like" evidence="3">
    <location>
        <begin position="126"/>
        <end position="213"/>
    </location>
</feature>
<dbReference type="AlphaFoldDB" id="A0A165RME2"/>
<keyword evidence="2" id="KW-1133">Transmembrane helix</keyword>
<feature type="transmembrane region" description="Helical" evidence="2">
    <location>
        <begin position="151"/>
        <end position="171"/>
    </location>
</feature>
<keyword evidence="4" id="KW-0645">Protease</keyword>
<dbReference type="PATRIC" id="fig|1590.144.peg.397"/>
<comment type="similarity">
    <text evidence="1">Belongs to the UPF0177 family.</text>
</comment>
<proteinExistence type="inferred from homology"/>
<dbReference type="KEGG" id="lpb:SH83_01870"/>
<reference evidence="4 5" key="1">
    <citation type="submission" date="2016-03" db="EMBL/GenBank/DDBJ databases">
        <title>Comparative genomics of 54 Lactobacillus plantarum strains reveals genomic uncoupling from niche constraints.</title>
        <authorList>
            <person name="Martino M.E."/>
        </authorList>
    </citation>
    <scope>NUCLEOTIDE SEQUENCE [LARGE SCALE GENOMIC DNA]</scope>
    <source>
        <strain evidence="4 5">19.1</strain>
    </source>
</reference>
<dbReference type="GO" id="GO:0006508">
    <property type="term" value="P:proteolysis"/>
    <property type="evidence" value="ECO:0007669"/>
    <property type="project" value="UniProtKB-KW"/>
</dbReference>
<dbReference type="InterPro" id="IPR003675">
    <property type="entry name" value="Rce1/LyrA-like_dom"/>
</dbReference>
<evidence type="ECO:0000256" key="1">
    <source>
        <dbReference type="ARBA" id="ARBA00009067"/>
    </source>
</evidence>
<accession>A0A165RME2</accession>
<name>A0A165RME2_LACPN</name>
<dbReference type="EMBL" id="LUXM01000028">
    <property type="protein sequence ID" value="KZU94835.1"/>
    <property type="molecule type" value="Genomic_DNA"/>
</dbReference>
<feature type="transmembrane region" description="Helical" evidence="2">
    <location>
        <begin position="84"/>
        <end position="106"/>
    </location>
</feature>
<evidence type="ECO:0000313" key="5">
    <source>
        <dbReference type="Proteomes" id="UP000076882"/>
    </source>
</evidence>
<dbReference type="PANTHER" id="PTHR43592:SF15">
    <property type="entry name" value="CAAX AMINO TERMINAL PROTEASE FAMILY PROTEIN"/>
    <property type="match status" value="1"/>
</dbReference>
<evidence type="ECO:0000259" key="3">
    <source>
        <dbReference type="Pfam" id="PF02517"/>
    </source>
</evidence>
<keyword evidence="4" id="KW-0378">Hydrolase</keyword>
<dbReference type="RefSeq" id="WP_044429013.1">
    <property type="nucleotide sequence ID" value="NZ_CP010528.1"/>
</dbReference>
<dbReference type="GO" id="GO:0004175">
    <property type="term" value="F:endopeptidase activity"/>
    <property type="evidence" value="ECO:0007669"/>
    <property type="project" value="UniProtKB-ARBA"/>
</dbReference>
<sequence length="222" mass="24507">MVARLIRVFGYVLAGLGLFIFIPLPVLADGYWNWWGERPQQINIGYHWVALVVLTVGVAVVLVRCYHHYFEMPVLLGPFSWSMMGLTALVAVVVVVIQMGISGLLVSPTETQNDEIMALIHSPLGLLTLVCTNIVSPVLEELLFRGIVQNTLRRYLPVLGAIILTNAVFALGHGYQLASTVGIFITGCGFSWLVLKTKQLSTAMGCHILVNWLVTLINMMWG</sequence>
<dbReference type="PANTHER" id="PTHR43592">
    <property type="entry name" value="CAAX AMINO TERMINAL PROTEASE"/>
    <property type="match status" value="1"/>
</dbReference>
<organism evidence="4 5">
    <name type="scientific">Lactiplantibacillus plantarum</name>
    <name type="common">Lactobacillus plantarum</name>
    <dbReference type="NCBI Taxonomy" id="1590"/>
    <lineage>
        <taxon>Bacteria</taxon>
        <taxon>Bacillati</taxon>
        <taxon>Bacillota</taxon>
        <taxon>Bacilli</taxon>
        <taxon>Lactobacillales</taxon>
        <taxon>Lactobacillaceae</taxon>
        <taxon>Lactiplantibacillus</taxon>
    </lineage>
</organism>
<feature type="transmembrane region" description="Helical" evidence="2">
    <location>
        <begin position="177"/>
        <end position="195"/>
    </location>
</feature>
<protein>
    <submittedName>
        <fullName evidence="4">Integral membrane protein PlnU membrane-boundprotease CAAX family</fullName>
    </submittedName>
</protein>
<dbReference type="GO" id="GO:0080120">
    <property type="term" value="P:CAAX-box protein maturation"/>
    <property type="evidence" value="ECO:0007669"/>
    <property type="project" value="UniProtKB-ARBA"/>
</dbReference>
<dbReference type="Proteomes" id="UP000076882">
    <property type="component" value="Unassembled WGS sequence"/>
</dbReference>
<feature type="transmembrane region" description="Helical" evidence="2">
    <location>
        <begin position="44"/>
        <end position="63"/>
    </location>
</feature>
<dbReference type="Pfam" id="PF02517">
    <property type="entry name" value="Rce1-like"/>
    <property type="match status" value="1"/>
</dbReference>
<evidence type="ECO:0000256" key="2">
    <source>
        <dbReference type="SAM" id="Phobius"/>
    </source>
</evidence>
<comment type="caution">
    <text evidence="4">The sequence shown here is derived from an EMBL/GenBank/DDBJ whole genome shotgun (WGS) entry which is preliminary data.</text>
</comment>
<gene>
    <name evidence="4" type="ORF">Lp19_1624</name>
</gene>
<evidence type="ECO:0000313" key="4">
    <source>
        <dbReference type="EMBL" id="KZU94835.1"/>
    </source>
</evidence>
<keyword evidence="2" id="KW-0812">Transmembrane</keyword>